<feature type="domain" description="N-acetyltransferase" evidence="1">
    <location>
        <begin position="1"/>
        <end position="120"/>
    </location>
</feature>
<dbReference type="InterPro" id="IPR000182">
    <property type="entry name" value="GNAT_dom"/>
</dbReference>
<keyword evidence="3" id="KW-1185">Reference proteome</keyword>
<dbReference type="RefSeq" id="WP_204702362.1">
    <property type="nucleotide sequence ID" value="NZ_JAFBDQ010000014.1"/>
</dbReference>
<dbReference type="CDD" id="cd04301">
    <property type="entry name" value="NAT_SF"/>
    <property type="match status" value="1"/>
</dbReference>
<sequence length="120" mass="14012">MFVEGQGVPADLEIDDKEDKAIHFLARNNKELVATCRLRIINNYAKLERMAVKSDYRKQGVGSLLIDRVEKFAKKKNLKEIKLHAQVKARSFYQKNNYELVSDEEFMEAGIKHVEMKKRL</sequence>
<evidence type="ECO:0000313" key="2">
    <source>
        <dbReference type="EMBL" id="MBM7557618.1"/>
    </source>
</evidence>
<dbReference type="GO" id="GO:0004343">
    <property type="term" value="F:glucosamine 6-phosphate N-acetyltransferase activity"/>
    <property type="evidence" value="ECO:0007669"/>
    <property type="project" value="TreeGrafter"/>
</dbReference>
<protein>
    <submittedName>
        <fullName evidence="2">GNAT family N-acyltransferase</fullName>
    </submittedName>
</protein>
<gene>
    <name evidence="2" type="ORF">JOC47_002484</name>
</gene>
<organism evidence="2 3">
    <name type="scientific">Halanaerobacter jeridensis</name>
    <dbReference type="NCBI Taxonomy" id="706427"/>
    <lineage>
        <taxon>Bacteria</taxon>
        <taxon>Bacillati</taxon>
        <taxon>Bacillota</taxon>
        <taxon>Clostridia</taxon>
        <taxon>Halanaerobiales</taxon>
        <taxon>Halobacteroidaceae</taxon>
        <taxon>Halanaerobacter</taxon>
    </lineage>
</organism>
<name>A0A939BQ31_9FIRM</name>
<accession>A0A939BQ31</accession>
<dbReference type="Pfam" id="PF13673">
    <property type="entry name" value="Acetyltransf_10"/>
    <property type="match status" value="1"/>
</dbReference>
<dbReference type="Gene3D" id="3.40.630.30">
    <property type="match status" value="1"/>
</dbReference>
<proteinExistence type="predicted"/>
<dbReference type="EMBL" id="JAFBDQ010000014">
    <property type="protein sequence ID" value="MBM7557618.1"/>
    <property type="molecule type" value="Genomic_DNA"/>
</dbReference>
<dbReference type="SUPFAM" id="SSF55729">
    <property type="entry name" value="Acyl-CoA N-acyltransferases (Nat)"/>
    <property type="match status" value="1"/>
</dbReference>
<evidence type="ECO:0000259" key="1">
    <source>
        <dbReference type="PROSITE" id="PS51186"/>
    </source>
</evidence>
<dbReference type="InterPro" id="IPR039143">
    <property type="entry name" value="GNPNAT1-like"/>
</dbReference>
<dbReference type="PROSITE" id="PS51186">
    <property type="entry name" value="GNAT"/>
    <property type="match status" value="1"/>
</dbReference>
<comment type="caution">
    <text evidence="2">The sequence shown here is derived from an EMBL/GenBank/DDBJ whole genome shotgun (WGS) entry which is preliminary data.</text>
</comment>
<dbReference type="PANTHER" id="PTHR13355:SF11">
    <property type="entry name" value="GLUCOSAMINE 6-PHOSPHATE N-ACETYLTRANSFERASE"/>
    <property type="match status" value="1"/>
</dbReference>
<dbReference type="Proteomes" id="UP000774000">
    <property type="component" value="Unassembled WGS sequence"/>
</dbReference>
<dbReference type="PANTHER" id="PTHR13355">
    <property type="entry name" value="GLUCOSAMINE 6-PHOSPHATE N-ACETYLTRANSFERASE"/>
    <property type="match status" value="1"/>
</dbReference>
<evidence type="ECO:0000313" key="3">
    <source>
        <dbReference type="Proteomes" id="UP000774000"/>
    </source>
</evidence>
<dbReference type="InterPro" id="IPR016181">
    <property type="entry name" value="Acyl_CoA_acyltransferase"/>
</dbReference>
<reference evidence="2" key="1">
    <citation type="submission" date="2021-01" db="EMBL/GenBank/DDBJ databases">
        <title>Genomic Encyclopedia of Type Strains, Phase IV (KMG-IV): sequencing the most valuable type-strain genomes for metagenomic binning, comparative biology and taxonomic classification.</title>
        <authorList>
            <person name="Goeker M."/>
        </authorList>
    </citation>
    <scope>NUCLEOTIDE SEQUENCE</scope>
    <source>
        <strain evidence="2">DSM 23230</strain>
    </source>
</reference>
<dbReference type="AlphaFoldDB" id="A0A939BQ31"/>